<feature type="compositionally biased region" description="Low complexity" evidence="3">
    <location>
        <begin position="223"/>
        <end position="242"/>
    </location>
</feature>
<dbReference type="EMBL" id="PQFF01000561">
    <property type="protein sequence ID" value="RHZ44976.1"/>
    <property type="molecule type" value="Genomic_DNA"/>
</dbReference>
<accession>A0A397G6I5</accession>
<dbReference type="STRING" id="1348612.A0A397G6I5"/>
<gene>
    <name evidence="5" type="ORF">Glove_701g20</name>
</gene>
<feature type="compositionally biased region" description="Acidic residues" evidence="3">
    <location>
        <begin position="128"/>
        <end position="175"/>
    </location>
</feature>
<dbReference type="OrthoDB" id="636685at2759"/>
<keyword evidence="2" id="KW-0539">Nucleus</keyword>
<dbReference type="InterPro" id="IPR050568">
    <property type="entry name" value="Transcr_DNA_Rep_Reg"/>
</dbReference>
<dbReference type="GO" id="GO:0046982">
    <property type="term" value="F:protein heterodimerization activity"/>
    <property type="evidence" value="ECO:0007669"/>
    <property type="project" value="InterPro"/>
</dbReference>
<dbReference type="PANTHER" id="PTHR10252:SF54">
    <property type="entry name" value="CHROMATIN ACCESSIBILITY COMPLEX PROTEIN 1"/>
    <property type="match status" value="1"/>
</dbReference>
<feature type="domain" description="Transcription factor CBF/NF-Y/archaeal histone" evidence="4">
    <location>
        <begin position="27"/>
        <end position="89"/>
    </location>
</feature>
<dbReference type="GO" id="GO:0006261">
    <property type="term" value="P:DNA-templated DNA replication"/>
    <property type="evidence" value="ECO:0007669"/>
    <property type="project" value="TreeGrafter"/>
</dbReference>
<sequence>MTYRNGSTGTSSNYISSPLSPTGNTILPVTRVKRIIKEDNEVKTCGADVTFLITVAAEIFIEYFMKQGLEQAKSENRKNVNYQDLANVVKEMDNLQFLKEVVPQTSTYEKAIKLYDKAMEMRNIEMLTDGDDDDGDDESEDESKEEEEYSEDNCDENIGDQSNDDDDEQGDEENDISNNILSEDENESSIDVIITPKGQKSRLIDNNYIDDEENGVSSDSELSEVPETSVSENSSTTVVNDN</sequence>
<dbReference type="Proteomes" id="UP000266861">
    <property type="component" value="Unassembled WGS sequence"/>
</dbReference>
<dbReference type="CDD" id="cd23645">
    <property type="entry name" value="HFD_Dpb3-like"/>
    <property type="match status" value="1"/>
</dbReference>
<evidence type="ECO:0000256" key="3">
    <source>
        <dbReference type="SAM" id="MobiDB-lite"/>
    </source>
</evidence>
<evidence type="ECO:0000259" key="4">
    <source>
        <dbReference type="Pfam" id="PF00808"/>
    </source>
</evidence>
<dbReference type="AlphaFoldDB" id="A0A397G6I5"/>
<dbReference type="InterPro" id="IPR003958">
    <property type="entry name" value="CBFA_NFYB_domain"/>
</dbReference>
<organism evidence="5 6">
    <name type="scientific">Diversispora epigaea</name>
    <dbReference type="NCBI Taxonomy" id="1348612"/>
    <lineage>
        <taxon>Eukaryota</taxon>
        <taxon>Fungi</taxon>
        <taxon>Fungi incertae sedis</taxon>
        <taxon>Mucoromycota</taxon>
        <taxon>Glomeromycotina</taxon>
        <taxon>Glomeromycetes</taxon>
        <taxon>Diversisporales</taxon>
        <taxon>Diversisporaceae</taxon>
        <taxon>Diversispora</taxon>
    </lineage>
</organism>
<keyword evidence="6" id="KW-1185">Reference proteome</keyword>
<evidence type="ECO:0000313" key="6">
    <source>
        <dbReference type="Proteomes" id="UP000266861"/>
    </source>
</evidence>
<evidence type="ECO:0000256" key="1">
    <source>
        <dbReference type="ARBA" id="ARBA00004123"/>
    </source>
</evidence>
<comment type="subcellular location">
    <subcellularLocation>
        <location evidence="1">Nucleus</location>
    </subcellularLocation>
</comment>
<dbReference type="SUPFAM" id="SSF47113">
    <property type="entry name" value="Histone-fold"/>
    <property type="match status" value="1"/>
</dbReference>
<dbReference type="Gene3D" id="1.10.20.10">
    <property type="entry name" value="Histone, subunit A"/>
    <property type="match status" value="1"/>
</dbReference>
<feature type="region of interest" description="Disordered" evidence="3">
    <location>
        <begin position="126"/>
        <end position="242"/>
    </location>
</feature>
<protein>
    <recommendedName>
        <fullName evidence="4">Transcription factor CBF/NF-Y/archaeal histone domain-containing protein</fullName>
    </recommendedName>
</protein>
<comment type="caution">
    <text evidence="5">The sequence shown here is derived from an EMBL/GenBank/DDBJ whole genome shotgun (WGS) entry which is preliminary data.</text>
</comment>
<dbReference type="PANTHER" id="PTHR10252">
    <property type="entry name" value="HISTONE-LIKE TRANSCRIPTION FACTOR CCAAT-RELATED"/>
    <property type="match status" value="1"/>
</dbReference>
<evidence type="ECO:0000313" key="5">
    <source>
        <dbReference type="EMBL" id="RHZ44976.1"/>
    </source>
</evidence>
<reference evidence="5 6" key="1">
    <citation type="submission" date="2018-08" db="EMBL/GenBank/DDBJ databases">
        <title>Genome and evolution of the arbuscular mycorrhizal fungus Diversispora epigaea (formerly Glomus versiforme) and its bacterial endosymbionts.</title>
        <authorList>
            <person name="Sun X."/>
            <person name="Fei Z."/>
            <person name="Harrison M."/>
        </authorList>
    </citation>
    <scope>NUCLEOTIDE SEQUENCE [LARGE SCALE GENOMIC DNA]</scope>
    <source>
        <strain evidence="5 6">IT104</strain>
    </source>
</reference>
<evidence type="ECO:0000256" key="2">
    <source>
        <dbReference type="ARBA" id="ARBA00023242"/>
    </source>
</evidence>
<name>A0A397G6I5_9GLOM</name>
<dbReference type="Pfam" id="PF00808">
    <property type="entry name" value="CBFD_NFYB_HMF"/>
    <property type="match status" value="1"/>
</dbReference>
<dbReference type="InterPro" id="IPR009072">
    <property type="entry name" value="Histone-fold"/>
</dbReference>
<proteinExistence type="predicted"/>
<dbReference type="GO" id="GO:0008623">
    <property type="term" value="C:CHRAC"/>
    <property type="evidence" value="ECO:0007669"/>
    <property type="project" value="TreeGrafter"/>
</dbReference>